<reference evidence="4" key="1">
    <citation type="submission" date="2020-07" db="EMBL/GenBank/DDBJ databases">
        <title>Huge and variable diversity of episymbiotic CPR bacteria and DPANN archaea in groundwater ecosystems.</title>
        <authorList>
            <person name="He C.Y."/>
            <person name="Keren R."/>
            <person name="Whittaker M."/>
            <person name="Farag I.F."/>
            <person name="Doudna J."/>
            <person name="Cate J.H.D."/>
            <person name="Banfield J.F."/>
        </authorList>
    </citation>
    <scope>NUCLEOTIDE SEQUENCE</scope>
    <source>
        <strain evidence="4">NC_groundwater_763_Ag_S-0.2um_68_21</strain>
    </source>
</reference>
<sequence length="249" mass="26229">MAREFEGQLVLITGGAGDIARAAARRFGEGGARLVLTDTDGSGLEAACGELRAAGAEAEGRLLDVTDVRAVEEAVESLRAARGGLDVLVSCAGIYRHRLVVEMTGEEWDRTLGVNLKGVFAACRAAGRVMVSQERGGAIVNLASVSAQRGSALHAHYCASKAGIIGFGRALALELAPRVRVNAVAPGIIESRMIAEMLPVRGEDWRRQIPLARFGRPEDVAEAICFLAGSRASYINGAVLNVNGGMWMD</sequence>
<comment type="caution">
    <text evidence="4">The sequence shown here is derived from an EMBL/GenBank/DDBJ whole genome shotgun (WGS) entry which is preliminary data.</text>
</comment>
<dbReference type="GO" id="GO:0030497">
    <property type="term" value="P:fatty acid elongation"/>
    <property type="evidence" value="ECO:0007669"/>
    <property type="project" value="TreeGrafter"/>
</dbReference>
<dbReference type="InterPro" id="IPR036291">
    <property type="entry name" value="NAD(P)-bd_dom_sf"/>
</dbReference>
<proteinExistence type="inferred from homology"/>
<dbReference type="SUPFAM" id="SSF51735">
    <property type="entry name" value="NAD(P)-binding Rossmann-fold domains"/>
    <property type="match status" value="1"/>
</dbReference>
<gene>
    <name evidence="4" type="ORF">HYZ11_06625</name>
</gene>
<feature type="domain" description="Ketoreductase" evidence="3">
    <location>
        <begin position="8"/>
        <end position="191"/>
    </location>
</feature>
<dbReference type="InterPro" id="IPR020904">
    <property type="entry name" value="Sc_DH/Rdtase_CS"/>
</dbReference>
<dbReference type="SMART" id="SM00822">
    <property type="entry name" value="PKS_KR"/>
    <property type="match status" value="1"/>
</dbReference>
<evidence type="ECO:0000313" key="5">
    <source>
        <dbReference type="Proteomes" id="UP000782312"/>
    </source>
</evidence>
<dbReference type="InterPro" id="IPR002347">
    <property type="entry name" value="SDR_fam"/>
</dbReference>
<evidence type="ECO:0000256" key="1">
    <source>
        <dbReference type="ARBA" id="ARBA00006484"/>
    </source>
</evidence>
<keyword evidence="2" id="KW-0560">Oxidoreductase</keyword>
<dbReference type="PRINTS" id="PR00080">
    <property type="entry name" value="SDRFAMILY"/>
</dbReference>
<dbReference type="Pfam" id="PF13561">
    <property type="entry name" value="adh_short_C2"/>
    <property type="match status" value="1"/>
</dbReference>
<dbReference type="PRINTS" id="PR00081">
    <property type="entry name" value="GDHRDH"/>
</dbReference>
<dbReference type="PANTHER" id="PTHR42760:SF123">
    <property type="entry name" value="OXIDOREDUCTASE"/>
    <property type="match status" value="1"/>
</dbReference>
<dbReference type="FunFam" id="3.40.50.720:FF:000173">
    <property type="entry name" value="3-oxoacyl-[acyl-carrier protein] reductase"/>
    <property type="match status" value="1"/>
</dbReference>
<dbReference type="InterPro" id="IPR057326">
    <property type="entry name" value="KR_dom"/>
</dbReference>
<dbReference type="GO" id="GO:0016616">
    <property type="term" value="F:oxidoreductase activity, acting on the CH-OH group of donors, NAD or NADP as acceptor"/>
    <property type="evidence" value="ECO:0007669"/>
    <property type="project" value="UniProtKB-ARBA"/>
</dbReference>
<dbReference type="AlphaFoldDB" id="A0A932HX96"/>
<dbReference type="EMBL" id="JACPUR010000017">
    <property type="protein sequence ID" value="MBI3127261.1"/>
    <property type="molecule type" value="Genomic_DNA"/>
</dbReference>
<evidence type="ECO:0000256" key="2">
    <source>
        <dbReference type="ARBA" id="ARBA00023002"/>
    </source>
</evidence>
<accession>A0A932HX96</accession>
<dbReference type="PANTHER" id="PTHR42760">
    <property type="entry name" value="SHORT-CHAIN DEHYDROGENASES/REDUCTASES FAMILY MEMBER"/>
    <property type="match status" value="1"/>
</dbReference>
<dbReference type="PROSITE" id="PS00061">
    <property type="entry name" value="ADH_SHORT"/>
    <property type="match status" value="1"/>
</dbReference>
<name>A0A932HX96_UNCTE</name>
<evidence type="ECO:0000313" key="4">
    <source>
        <dbReference type="EMBL" id="MBI3127261.1"/>
    </source>
</evidence>
<comment type="similarity">
    <text evidence="1">Belongs to the short-chain dehydrogenases/reductases (SDR) family.</text>
</comment>
<dbReference type="Proteomes" id="UP000782312">
    <property type="component" value="Unassembled WGS sequence"/>
</dbReference>
<protein>
    <submittedName>
        <fullName evidence="4">SDR family oxidoreductase</fullName>
    </submittedName>
</protein>
<dbReference type="Gene3D" id="3.40.50.720">
    <property type="entry name" value="NAD(P)-binding Rossmann-like Domain"/>
    <property type="match status" value="1"/>
</dbReference>
<evidence type="ECO:0000259" key="3">
    <source>
        <dbReference type="SMART" id="SM00822"/>
    </source>
</evidence>
<organism evidence="4 5">
    <name type="scientific">Tectimicrobiota bacterium</name>
    <dbReference type="NCBI Taxonomy" id="2528274"/>
    <lineage>
        <taxon>Bacteria</taxon>
        <taxon>Pseudomonadati</taxon>
        <taxon>Nitrospinota/Tectimicrobiota group</taxon>
        <taxon>Candidatus Tectimicrobiota</taxon>
    </lineage>
</organism>